<reference evidence="4 5" key="1">
    <citation type="submission" date="2019-08" db="EMBL/GenBank/DDBJ databases">
        <title>Draft genome sequences of two oriental melons (Cucumis melo L. var makuwa).</title>
        <authorList>
            <person name="Kwon S.-Y."/>
        </authorList>
    </citation>
    <scope>NUCLEOTIDE SEQUENCE [LARGE SCALE GENOMIC DNA]</scope>
    <source>
        <strain evidence="5">cv. Chang Bougi</strain>
        <strain evidence="4">cv. SW 3</strain>
        <tissue evidence="2">Leaf</tissue>
    </source>
</reference>
<organism evidence="2 4">
    <name type="scientific">Cucumis melo var. makuwa</name>
    <name type="common">Oriental melon</name>
    <dbReference type="NCBI Taxonomy" id="1194695"/>
    <lineage>
        <taxon>Eukaryota</taxon>
        <taxon>Viridiplantae</taxon>
        <taxon>Streptophyta</taxon>
        <taxon>Embryophyta</taxon>
        <taxon>Tracheophyta</taxon>
        <taxon>Spermatophyta</taxon>
        <taxon>Magnoliopsida</taxon>
        <taxon>eudicotyledons</taxon>
        <taxon>Gunneridae</taxon>
        <taxon>Pentapetalae</taxon>
        <taxon>rosids</taxon>
        <taxon>fabids</taxon>
        <taxon>Cucurbitales</taxon>
        <taxon>Cucurbitaceae</taxon>
        <taxon>Benincaseae</taxon>
        <taxon>Cucumis</taxon>
    </lineage>
</organism>
<comment type="caution">
    <text evidence="2">The sequence shown here is derived from an EMBL/GenBank/DDBJ whole genome shotgun (WGS) entry which is preliminary data.</text>
</comment>
<evidence type="ECO:0000313" key="3">
    <source>
        <dbReference type="EMBL" id="TYK24041.1"/>
    </source>
</evidence>
<feature type="signal peptide" evidence="1">
    <location>
        <begin position="1"/>
        <end position="21"/>
    </location>
</feature>
<feature type="chain" id="PRO_5042722352" evidence="1">
    <location>
        <begin position="22"/>
        <end position="102"/>
    </location>
</feature>
<evidence type="ECO:0000313" key="5">
    <source>
        <dbReference type="Proteomes" id="UP000321947"/>
    </source>
</evidence>
<evidence type="ECO:0000313" key="2">
    <source>
        <dbReference type="EMBL" id="KAA0065832.1"/>
    </source>
</evidence>
<name>A0A5A7VBZ1_CUCMM</name>
<dbReference type="EMBL" id="SSTE01001190">
    <property type="protein sequence ID" value="KAA0065832.1"/>
    <property type="molecule type" value="Genomic_DNA"/>
</dbReference>
<protein>
    <submittedName>
        <fullName evidence="2">Uncharacterized protein</fullName>
    </submittedName>
</protein>
<dbReference type="Proteomes" id="UP000321947">
    <property type="component" value="Unassembled WGS sequence"/>
</dbReference>
<dbReference type="Proteomes" id="UP000321393">
    <property type="component" value="Unassembled WGS sequence"/>
</dbReference>
<proteinExistence type="predicted"/>
<sequence>MTSKIVFLVLLGALVCSTFEARKLNVASSGQDEKFEDHGLVDGELSGGVRESVRKLDANVGVGTGVDLDLLGSPLLYLGTPGTNVGIGLGNGSGGVPSGGGK</sequence>
<evidence type="ECO:0000256" key="1">
    <source>
        <dbReference type="SAM" id="SignalP"/>
    </source>
</evidence>
<accession>A0A5A7VBZ1</accession>
<gene>
    <name evidence="3" type="ORF">E5676_scaffold943G00010</name>
    <name evidence="2" type="ORF">E6C27_scaffold37G001400</name>
</gene>
<evidence type="ECO:0000313" key="4">
    <source>
        <dbReference type="Proteomes" id="UP000321393"/>
    </source>
</evidence>
<keyword evidence="1" id="KW-0732">Signal</keyword>
<dbReference type="AlphaFoldDB" id="A0A5A7VBZ1"/>
<dbReference type="EMBL" id="SSTD01004087">
    <property type="protein sequence ID" value="TYK24041.1"/>
    <property type="molecule type" value="Genomic_DNA"/>
</dbReference>